<dbReference type="EMBL" id="JARBHB010000010">
    <property type="protein sequence ID" value="KAJ8874708.1"/>
    <property type="molecule type" value="Genomic_DNA"/>
</dbReference>
<evidence type="ECO:0000313" key="2">
    <source>
        <dbReference type="EMBL" id="KAJ8874708.1"/>
    </source>
</evidence>
<feature type="region of interest" description="Disordered" evidence="1">
    <location>
        <begin position="1"/>
        <end position="43"/>
    </location>
</feature>
<sequence>MREIEVSMEQHRNKRAGETRENPPTNSIVRHDSHMRKSGVTRPGIELGTAVMGGEQANRSATVAPKRLADILHLHHWPGSTPDDFEIEYRPGNLHSNADAPSRRPCDPFCRHCECQEEKNGESLKAQRARIKVILSCDGSPT</sequence>
<comment type="caution">
    <text evidence="2">The sequence shown here is derived from an EMBL/GenBank/DDBJ whole genome shotgun (WGS) entry which is preliminary data.</text>
</comment>
<accession>A0ABQ9GRS2</accession>
<keyword evidence="3" id="KW-1185">Reference proteome</keyword>
<protein>
    <submittedName>
        <fullName evidence="2">Uncharacterized protein</fullName>
    </submittedName>
</protein>
<gene>
    <name evidence="2" type="ORF">PR048_025574</name>
</gene>
<feature type="compositionally biased region" description="Basic and acidic residues" evidence="1">
    <location>
        <begin position="1"/>
        <end position="21"/>
    </location>
</feature>
<reference evidence="2 3" key="1">
    <citation type="submission" date="2023-02" db="EMBL/GenBank/DDBJ databases">
        <title>LHISI_Scaffold_Assembly.</title>
        <authorList>
            <person name="Stuart O.P."/>
            <person name="Cleave R."/>
            <person name="Magrath M.J.L."/>
            <person name="Mikheyev A.S."/>
        </authorList>
    </citation>
    <scope>NUCLEOTIDE SEQUENCE [LARGE SCALE GENOMIC DNA]</scope>
    <source>
        <strain evidence="2">Daus_M_001</strain>
        <tissue evidence="2">Leg muscle</tissue>
    </source>
</reference>
<name>A0ABQ9GRS2_9NEOP</name>
<evidence type="ECO:0000256" key="1">
    <source>
        <dbReference type="SAM" id="MobiDB-lite"/>
    </source>
</evidence>
<evidence type="ECO:0000313" key="3">
    <source>
        <dbReference type="Proteomes" id="UP001159363"/>
    </source>
</evidence>
<organism evidence="2 3">
    <name type="scientific">Dryococelus australis</name>
    <dbReference type="NCBI Taxonomy" id="614101"/>
    <lineage>
        <taxon>Eukaryota</taxon>
        <taxon>Metazoa</taxon>
        <taxon>Ecdysozoa</taxon>
        <taxon>Arthropoda</taxon>
        <taxon>Hexapoda</taxon>
        <taxon>Insecta</taxon>
        <taxon>Pterygota</taxon>
        <taxon>Neoptera</taxon>
        <taxon>Polyneoptera</taxon>
        <taxon>Phasmatodea</taxon>
        <taxon>Verophasmatodea</taxon>
        <taxon>Anareolatae</taxon>
        <taxon>Phasmatidae</taxon>
        <taxon>Eurycanthinae</taxon>
        <taxon>Dryococelus</taxon>
    </lineage>
</organism>
<proteinExistence type="predicted"/>
<dbReference type="Proteomes" id="UP001159363">
    <property type="component" value="Chromosome 9"/>
</dbReference>